<dbReference type="Proteomes" id="UP001162030">
    <property type="component" value="Chromosome"/>
</dbReference>
<keyword evidence="2" id="KW-1185">Reference proteome</keyword>
<proteinExistence type="predicted"/>
<protein>
    <recommendedName>
        <fullName evidence="3">Lipoprotein</fullName>
    </recommendedName>
</protein>
<organism evidence="1 2">
    <name type="scientific">Methylocaldum szegediense</name>
    <dbReference type="NCBI Taxonomy" id="73780"/>
    <lineage>
        <taxon>Bacteria</taxon>
        <taxon>Pseudomonadati</taxon>
        <taxon>Pseudomonadota</taxon>
        <taxon>Gammaproteobacteria</taxon>
        <taxon>Methylococcales</taxon>
        <taxon>Methylococcaceae</taxon>
        <taxon>Methylocaldum</taxon>
    </lineage>
</organism>
<sequence length="334" mass="36159">MERSLLRGAILIGLSLAHAGCAMFGRFDPVDFYERDPKYSLALQIALATGLTRPNVYTGKPEPINDVPRAQLAAALKGTGSGAAGRELLHAAGLATGVRKLTGAGIAPPGFSPAGAGVMSILGVLTAPPSVKHPALSNHFLVWMPKSEAATRKDAIHKLEELLLKAYLDTLPSPYTIKGTETVLYPFLFGEDKIETHYLVRGGVCDIGKTKCALTPSVHEPYEVDRGPSWQSPGPVYVWHNCLPGHTGDCPGATIRTYCADYDDAGNPINVRDLPLAGEAEHLQKMSALLPDWVYIYSAPTNERPYPVIFHRGETLYFIEPENESKNQKDKEAS</sequence>
<name>A0ABM9I1G1_9GAMM</name>
<evidence type="ECO:0008006" key="3">
    <source>
        <dbReference type="Google" id="ProtNLM"/>
    </source>
</evidence>
<dbReference type="RefSeq" id="WP_317963910.1">
    <property type="nucleotide sequence ID" value="NZ_OX458333.1"/>
</dbReference>
<gene>
    <name evidence="1" type="ORF">MSZNOR_1907</name>
</gene>
<evidence type="ECO:0000313" key="1">
    <source>
        <dbReference type="EMBL" id="CAI8818316.1"/>
    </source>
</evidence>
<reference evidence="1 2" key="1">
    <citation type="submission" date="2023-03" db="EMBL/GenBank/DDBJ databases">
        <authorList>
            <person name="Pearce D."/>
        </authorList>
    </citation>
    <scope>NUCLEOTIDE SEQUENCE [LARGE SCALE GENOMIC DNA]</scope>
    <source>
        <strain evidence="1">Msz</strain>
    </source>
</reference>
<dbReference type="EMBL" id="OX458333">
    <property type="protein sequence ID" value="CAI8818316.1"/>
    <property type="molecule type" value="Genomic_DNA"/>
</dbReference>
<accession>A0ABM9I1G1</accession>
<evidence type="ECO:0000313" key="2">
    <source>
        <dbReference type="Proteomes" id="UP001162030"/>
    </source>
</evidence>